<dbReference type="OrthoDB" id="9788818at2"/>
<dbReference type="InterPro" id="IPR004720">
    <property type="entry name" value="PTS_IIB_sorbose-sp"/>
</dbReference>
<dbReference type="STRING" id="1299998.AUL39_04320"/>
<dbReference type="GO" id="GO:0008982">
    <property type="term" value="F:protein-N(PI)-phosphohistidine-sugar phosphotransferase activity"/>
    <property type="evidence" value="ECO:0007669"/>
    <property type="project" value="InterPro"/>
</dbReference>
<dbReference type="Gene3D" id="3.40.35.10">
    <property type="entry name" value="Phosphotransferase system, sorbose subfamily IIB component"/>
    <property type="match status" value="1"/>
</dbReference>
<organism evidence="9 10">
    <name type="scientific">Tractidigestivibacter scatoligenes</name>
    <name type="common">Olsenella scatoligenes</name>
    <dbReference type="NCBI Taxonomy" id="1299998"/>
    <lineage>
        <taxon>Bacteria</taxon>
        <taxon>Bacillati</taxon>
        <taxon>Actinomycetota</taxon>
        <taxon>Coriobacteriia</taxon>
        <taxon>Coriobacteriales</taxon>
        <taxon>Atopobiaceae</taxon>
        <taxon>Tractidigestivibacter</taxon>
    </lineage>
</organism>
<keyword evidence="6" id="KW-0598">Phosphotransferase system</keyword>
<comment type="subcellular location">
    <subcellularLocation>
        <location evidence="1">Cytoplasm</location>
    </subcellularLocation>
</comment>
<keyword evidence="3" id="KW-0963">Cytoplasm</keyword>
<dbReference type="Proteomes" id="UP000054078">
    <property type="component" value="Unassembled WGS sequence"/>
</dbReference>
<evidence type="ECO:0000256" key="2">
    <source>
        <dbReference type="ARBA" id="ARBA00022448"/>
    </source>
</evidence>
<comment type="caution">
    <text evidence="9">The sequence shown here is derived from an EMBL/GenBank/DDBJ whole genome shotgun (WGS) entry which is preliminary data.</text>
</comment>
<evidence type="ECO:0000313" key="10">
    <source>
        <dbReference type="Proteomes" id="UP000054078"/>
    </source>
</evidence>
<dbReference type="GO" id="GO:0009401">
    <property type="term" value="P:phosphoenolpyruvate-dependent sugar phosphotransferase system"/>
    <property type="evidence" value="ECO:0007669"/>
    <property type="project" value="UniProtKB-KW"/>
</dbReference>
<dbReference type="EMBL" id="LOJF01000001">
    <property type="protein sequence ID" value="KUH59534.1"/>
    <property type="molecule type" value="Genomic_DNA"/>
</dbReference>
<reference evidence="9 10" key="1">
    <citation type="submission" date="2015-12" db="EMBL/GenBank/DDBJ databases">
        <title>Draft Genome Sequence of Olsenella scatoligenes SK9K4T; a Producer of 3-Methylindole- (skatole) and 4-Methylphenol- (p-cresol) Isolated from Pig Feces.</title>
        <authorList>
            <person name="Li X."/>
            <person name="Borg B."/>
            <person name="Canibe N."/>
        </authorList>
    </citation>
    <scope>NUCLEOTIDE SEQUENCE [LARGE SCALE GENOMIC DNA]</scope>
    <source>
        <strain evidence="9 10">SK9K4</strain>
    </source>
</reference>
<keyword evidence="5" id="KW-0808">Transferase</keyword>
<name>A0A117J5A8_TRASO</name>
<evidence type="ECO:0000259" key="8">
    <source>
        <dbReference type="PROSITE" id="PS51101"/>
    </source>
</evidence>
<evidence type="ECO:0000313" key="9">
    <source>
        <dbReference type="EMBL" id="KUH59534.1"/>
    </source>
</evidence>
<evidence type="ECO:0000256" key="7">
    <source>
        <dbReference type="ARBA" id="ARBA00022777"/>
    </source>
</evidence>
<protein>
    <recommendedName>
        <fullName evidence="8">PTS EIIB type-4 domain-containing protein</fullName>
    </recommendedName>
</protein>
<dbReference type="SUPFAM" id="SSF52728">
    <property type="entry name" value="PTS IIb component"/>
    <property type="match status" value="1"/>
</dbReference>
<evidence type="ECO:0000256" key="1">
    <source>
        <dbReference type="ARBA" id="ARBA00004496"/>
    </source>
</evidence>
<dbReference type="GO" id="GO:0005737">
    <property type="term" value="C:cytoplasm"/>
    <property type="evidence" value="ECO:0007669"/>
    <property type="project" value="UniProtKB-SubCell"/>
</dbReference>
<evidence type="ECO:0000256" key="6">
    <source>
        <dbReference type="ARBA" id="ARBA00022683"/>
    </source>
</evidence>
<dbReference type="InterPro" id="IPR036667">
    <property type="entry name" value="PTS_IIB_sorbose-sp_sf"/>
</dbReference>
<dbReference type="Pfam" id="PF03830">
    <property type="entry name" value="PTSIIB_sorb"/>
    <property type="match status" value="1"/>
</dbReference>
<keyword evidence="7" id="KW-0418">Kinase</keyword>
<sequence length="160" mass="17708">MVVLVRCDDRLIHGQCVTVVVKGNHIERIIVVDDLTASNSILRSVFKAAVPADMKVGVYTVDEAAPLIEKAMSDDVRTLVLMKSPITYKRLLEKVPGLPKELNVGPMSKRKGTTKVTPTSHLMSDEAQAVKDVVDQGAHVFFQQVPSQPVVEWDDVKDRF</sequence>
<dbReference type="RefSeq" id="WP_059053937.1">
    <property type="nucleotide sequence ID" value="NZ_LOJF01000001.1"/>
</dbReference>
<keyword evidence="4" id="KW-0762">Sugar transport</keyword>
<accession>A0A117J5A8</accession>
<evidence type="ECO:0000256" key="4">
    <source>
        <dbReference type="ARBA" id="ARBA00022597"/>
    </source>
</evidence>
<evidence type="ECO:0000256" key="3">
    <source>
        <dbReference type="ARBA" id="ARBA00022490"/>
    </source>
</evidence>
<gene>
    <name evidence="9" type="ORF">AUL39_04320</name>
</gene>
<dbReference type="AlphaFoldDB" id="A0A117J5A8"/>
<proteinExistence type="predicted"/>
<keyword evidence="2" id="KW-0813">Transport</keyword>
<dbReference type="GO" id="GO:0016301">
    <property type="term" value="F:kinase activity"/>
    <property type="evidence" value="ECO:0007669"/>
    <property type="project" value="UniProtKB-KW"/>
</dbReference>
<feature type="domain" description="PTS EIIB type-4" evidence="8">
    <location>
        <begin position="1"/>
        <end position="160"/>
    </location>
</feature>
<keyword evidence="10" id="KW-1185">Reference proteome</keyword>
<dbReference type="PROSITE" id="PS51101">
    <property type="entry name" value="PTS_EIIB_TYPE_4"/>
    <property type="match status" value="1"/>
</dbReference>
<evidence type="ECO:0000256" key="5">
    <source>
        <dbReference type="ARBA" id="ARBA00022679"/>
    </source>
</evidence>